<sequence>MSQHATAPTMLWGNNDDHTAQLLTERLSHHPAEPVMVFFEDEEVARLWSGHPGVDARAWAPTLVRDLLVELPPRPVERVAPPPIVVGDSTVAGRLVQGIASGWGDATERVTIHCLGSDDSWAKEAALRVGHAEVTWLTVPLRAASVVEAVTSLVAQWPAPRPKRGTRTGPTVYVAASLEGQGLAVASAVAEAVPDARVAVVLSGDITWPPPPGVRVVTVAEVRARLAEQGEDPHARLARLWFDDAAWLSAPDASATAPGMPLFPEIRFGAEGRARWQEQDEAVRGRFIAASAATPAILRAGGITLHRETPVTTEQVVSSPSELAGMADTLLGVLGVAPTPAARLTALECVARLPVLAVRAGFSLRRLPDEKPLLTPELVELLAPQVHATYMGVSVATENASQSPIASELWSGLSEFEKANNRAVVVGCAVAHAAEGLAWRRSSADGGVDLTPRLERLGELEHRRWAIHERRNGRGDHQWAIPWDDLGEEVQRYDVMIMGALPGMLADAGLEIYEVQGPSMT</sequence>
<dbReference type="EMBL" id="RQYT01000030">
    <property type="protein sequence ID" value="RRD48788.1"/>
    <property type="molecule type" value="Genomic_DNA"/>
</dbReference>
<dbReference type="Proteomes" id="UP000280935">
    <property type="component" value="Unassembled WGS sequence"/>
</dbReference>
<evidence type="ECO:0000313" key="1">
    <source>
        <dbReference type="EMBL" id="RRD48788.1"/>
    </source>
</evidence>
<organism evidence="1 2">
    <name type="scientific">Arachnia propionica</name>
    <dbReference type="NCBI Taxonomy" id="1750"/>
    <lineage>
        <taxon>Bacteria</taxon>
        <taxon>Bacillati</taxon>
        <taxon>Actinomycetota</taxon>
        <taxon>Actinomycetes</taxon>
        <taxon>Propionibacteriales</taxon>
        <taxon>Propionibacteriaceae</taxon>
        <taxon>Arachnia</taxon>
    </lineage>
</organism>
<reference evidence="1 2" key="1">
    <citation type="submission" date="2018-11" db="EMBL/GenBank/DDBJ databases">
        <title>Genomes From Bacteria Associated with the Canine Oral Cavity: a Test Case for Automated Genome-Based Taxonomic Assignment.</title>
        <authorList>
            <person name="Coil D.A."/>
            <person name="Jospin G."/>
            <person name="Darling A.E."/>
            <person name="Wallis C."/>
            <person name="Davis I.J."/>
            <person name="Harris S."/>
            <person name="Eisen J.A."/>
            <person name="Holcombe L.J."/>
            <person name="O'Flynn C."/>
        </authorList>
    </citation>
    <scope>NUCLEOTIDE SEQUENCE [LARGE SCALE GENOMIC DNA]</scope>
    <source>
        <strain evidence="1 2">OH2822_COT-296</strain>
    </source>
</reference>
<dbReference type="RefSeq" id="WP_125228577.1">
    <property type="nucleotide sequence ID" value="NZ_RQYT01000030.1"/>
</dbReference>
<proteinExistence type="predicted"/>
<evidence type="ECO:0000313" key="2">
    <source>
        <dbReference type="Proteomes" id="UP000280935"/>
    </source>
</evidence>
<protein>
    <submittedName>
        <fullName evidence="1">Uncharacterized protein</fullName>
    </submittedName>
</protein>
<accession>A0A3P1WSE5</accession>
<gene>
    <name evidence="1" type="ORF">EII35_11315</name>
</gene>
<dbReference type="OrthoDB" id="3720971at2"/>
<name>A0A3P1WSE5_9ACTN</name>
<dbReference type="AlphaFoldDB" id="A0A3P1WSE5"/>
<comment type="caution">
    <text evidence="1">The sequence shown here is derived from an EMBL/GenBank/DDBJ whole genome shotgun (WGS) entry which is preliminary data.</text>
</comment>